<dbReference type="FunFam" id="1.20.58.900:FF:000002">
    <property type="entry name" value="small G protein signaling modulator 1"/>
    <property type="match status" value="1"/>
</dbReference>
<evidence type="ECO:0000256" key="5">
    <source>
        <dbReference type="SAM" id="Coils"/>
    </source>
</evidence>
<feature type="region of interest" description="Disordered" evidence="6">
    <location>
        <begin position="183"/>
        <end position="210"/>
    </location>
</feature>
<feature type="compositionally biased region" description="Basic and acidic residues" evidence="6">
    <location>
        <begin position="1356"/>
        <end position="1389"/>
    </location>
</feature>
<dbReference type="GO" id="GO:0005096">
    <property type="term" value="F:GTPase activator activity"/>
    <property type="evidence" value="ECO:0007669"/>
    <property type="project" value="UniProtKB-KW"/>
</dbReference>
<dbReference type="OrthoDB" id="10264062at2759"/>
<dbReference type="Gene3D" id="1.10.8.270">
    <property type="entry name" value="putative rabgap domain of human tbc1 domain family member 14 like domains"/>
    <property type="match status" value="1"/>
</dbReference>
<evidence type="ECO:0000256" key="1">
    <source>
        <dbReference type="ARBA" id="ARBA00004496"/>
    </source>
</evidence>
<feature type="region of interest" description="Disordered" evidence="6">
    <location>
        <begin position="610"/>
        <end position="1473"/>
    </location>
</feature>
<keyword evidence="2" id="KW-0343">GTPase activation</keyword>
<feature type="region of interest" description="Disordered" evidence="6">
    <location>
        <begin position="1579"/>
        <end position="1606"/>
    </location>
</feature>
<keyword evidence="5" id="KW-0175">Coiled coil</keyword>
<dbReference type="GO" id="GO:0031410">
    <property type="term" value="C:cytoplasmic vesicle"/>
    <property type="evidence" value="ECO:0007669"/>
    <property type="project" value="UniProtKB-ARBA"/>
</dbReference>
<dbReference type="SUPFAM" id="SSF47923">
    <property type="entry name" value="Ypt/Rab-GAP domain of gyp1p"/>
    <property type="match status" value="3"/>
</dbReference>
<protein>
    <submittedName>
        <fullName evidence="10">Small G protein signaling modulator 1</fullName>
    </submittedName>
</protein>
<dbReference type="FunFam" id="2.30.29.230:FF:000001">
    <property type="entry name" value="Small G protein signaling modulator 2"/>
    <property type="match status" value="1"/>
</dbReference>
<feature type="compositionally biased region" description="Basic and acidic residues" evidence="6">
    <location>
        <begin position="1455"/>
        <end position="1473"/>
    </location>
</feature>
<evidence type="ECO:0000256" key="3">
    <source>
        <dbReference type="ARBA" id="ARBA00022490"/>
    </source>
</evidence>
<evidence type="ECO:0000256" key="4">
    <source>
        <dbReference type="ARBA" id="ARBA00034124"/>
    </source>
</evidence>
<keyword evidence="9" id="KW-1185">Reference proteome</keyword>
<dbReference type="InterPro" id="IPR021935">
    <property type="entry name" value="SGSM1/2_RBD"/>
</dbReference>
<feature type="coiled-coil region" evidence="5">
    <location>
        <begin position="59"/>
        <end position="86"/>
    </location>
</feature>
<dbReference type="Gene3D" id="2.30.29.230">
    <property type="match status" value="1"/>
</dbReference>
<evidence type="ECO:0000256" key="6">
    <source>
        <dbReference type="SAM" id="MobiDB-lite"/>
    </source>
</evidence>
<dbReference type="InterPro" id="IPR037213">
    <property type="entry name" value="Run_dom_sf"/>
</dbReference>
<dbReference type="InParanoid" id="A0A6J2UXY6"/>
<comment type="subcellular location">
    <subcellularLocation>
        <location evidence="1">Cytoplasm</location>
    </subcellularLocation>
</comment>
<accession>A0A6J2UXY6</accession>
<dbReference type="FunFam" id="1.10.472.80:FF:000004">
    <property type="entry name" value="Small G protein signaling modulator 1"/>
    <property type="match status" value="1"/>
</dbReference>
<dbReference type="CTD" id="100535556"/>
<comment type="similarity">
    <text evidence="4">Belongs to the RUTBC family.</text>
</comment>
<dbReference type="SMART" id="SM00164">
    <property type="entry name" value="TBC"/>
    <property type="match status" value="1"/>
</dbReference>
<feature type="compositionally biased region" description="Basic and acidic residues" evidence="6">
    <location>
        <begin position="1306"/>
        <end position="1349"/>
    </location>
</feature>
<feature type="compositionally biased region" description="Basic and acidic residues" evidence="6">
    <location>
        <begin position="802"/>
        <end position="875"/>
    </location>
</feature>
<dbReference type="InterPro" id="IPR000195">
    <property type="entry name" value="Rab-GAP-TBC_dom"/>
</dbReference>
<evidence type="ECO:0000259" key="8">
    <source>
        <dbReference type="PROSITE" id="PS50826"/>
    </source>
</evidence>
<feature type="domain" description="RUN" evidence="8">
    <location>
        <begin position="11"/>
        <end position="164"/>
    </location>
</feature>
<dbReference type="Pfam" id="PF12068">
    <property type="entry name" value="PH_RBD"/>
    <property type="match status" value="1"/>
</dbReference>
<sequence>MEEAVTRKFVHEDSSHIISFCAVVEACVLHGLRRRAAGFLRSNKLAALFMKVGKVFTPAEDLCRKVQELEQIIENKQNQAQLSQDSTRKQPRLPNLSPQAIKHLWVRTALTEKVLDKIVLYLVENSSKFYEREALLRDPVDGPILASLLVGPCALEYTKAKTANHFWTDPSADELVQRHRIHSGHCRQDSPTKRPALIQKRQSSGSMDDRPSLWARDYVESLHQNSRATLLFGKNNVLVQPTDDMEAIPGYLSLHQTADLMTLKWTPNQLMNGTVGEFEYEKSVYWDYAMTIRLEEIVYLHCHQQVDSGGTVVLVSQDGIQRPPFHFPRGGHLLQFLTCLETGLLPHGQLDPPLWSQRGKGKVFPKLRKRSPHGSCESFSDKDEDEATDYVFRIIYPGSQSEFVGPELIDQGMNMWQPSPRKSSCSSCSQNGSSDSGLPNGCNHDRAPLKLLCETMKYQIISRAFYGWLAYCRHLSTVRTHLSALVNPTIVEPDIPYDARGGLSTEVWNTFLQNSAAYEEEELLRLVYYGGVEPGLRKEVWPFLLGHYHFTMTPQERKEVDEQVRACYEQTMSEWLGCEAIVRQREKEQHAAALAKCASGASVDASLRQDSTISTDSNQSSSSDKPSHTCSQSDSSSSAQVFGSVEEVDQIETEPKPKEGKPQPKIANGALPNCTSSPDSGHPSSRNFSVTSGLSDCSPSTEDTSTQDSGSKAIDLPSAVVIPESSAEASIGLSLEDQSRAELKEENPTIPDIAEEKSNSSERIEDSTLKAEGKPNTPDRLENRALKPEDEKPNTPECVEDSVLKTEEEKPGTLDRVEDSVLKTEDKKPDTPDRVEDSLLKTEEEKPNTPDRVEDSALKTEDKKPDTPDRVEDSLLKTQNEKPNTPDRVEDSLLKTEDKKPGTPDRVEDSLLKTEEEKPNTPDRVEDSVLKTEEEEKPDTPDRVEDSVLKTDEEKPNTPDRVEDSLLKTEEEKPNTPERVEDSVLKTEEEKPNTPDRVEDSLLKTQNEKPNTPDRVEDSLLKTEDKKPGTPDRVEDSLLKTEEEKPNTPDRVEDSVLKTEEEEKPDTPDRVEDSVLKTDEEKPNTPDRVEDSLLKTEEEKPNTPDRVEDSVLKTEEEEKPDTPDRVEDSVLKTDEEKPNTPDRVEDSLLKTEEEKPNTPERVEDSVLKTEEEEKPDTPDRVEDSVLKTDEEKPNTPDRVEDSLLKTEEEKPNTPERVEDSLLKTEEDEKPDTPDRVEDSLLKTEEDKAQEGDEVEVADAKETPCVESVAPQEENVDIHKVSDETNVTDAEENTMSETQPSLGSEAEDTKSSEIVDKECEQETHPAKHSVKENENSFDDSDIKEPQKINDDIQTTVDRSDGETEEKNEKSDTEMVLKSETQENDASEKENCCNLKAVAHDSSISESMSPEASDISKPSDIEEVTVSDSKETKCSLTEDSETEKKDIEPLSEVESSNIKDPEPLVENDPKVQDSKDAQVMMARDSDRGENKLIVKQITAPESETCISIGSLTKQSPDMPDSDDSPSALEMEEIPSALVCMSSEDNWSNSPITLGGPPLTLSMLRGGNGAEMPALELCTEAGANTSPEGTESALSEDEPEMDSLFPKPDSLAVGGELKNDVASPVSSIGTTYSQELVDLYTLNLHRIDKDVQRCDRNYWYFTTTNLEKLRNIMCSYVWQHLDIGYVQGMCDILAPLLVILDDEAMAFSCFTELMKRMNQNFPHGGAMDTHFSNMRSLIQILDSELFELMQQNGDYTHFYFCYRWFLLDFKREMVYEDVFSVWETIWAARYASSSHLVLFIALALVEIYRDIILENNMDFTDIIKFFNEMAERHDVQQVLEMARDLVHKVQTLIENK</sequence>
<dbReference type="FunFam" id="1.10.8.270:FF:000006">
    <property type="entry name" value="Small G protein signaling modulator 2"/>
    <property type="match status" value="1"/>
</dbReference>
<feature type="compositionally biased region" description="Basic and acidic residues" evidence="6">
    <location>
        <begin position="1011"/>
        <end position="1250"/>
    </location>
</feature>
<dbReference type="PANTHER" id="PTHR22957:SF187">
    <property type="entry name" value="SMALL G PROTEIN SIGNALING MODULATOR 1"/>
    <property type="match status" value="1"/>
</dbReference>
<dbReference type="Pfam" id="PF02759">
    <property type="entry name" value="RUN"/>
    <property type="match status" value="1"/>
</dbReference>
<feature type="compositionally biased region" description="Basic and acidic residues" evidence="6">
    <location>
        <begin position="737"/>
        <end position="747"/>
    </location>
</feature>
<keyword evidence="3" id="KW-0963">Cytoplasm</keyword>
<evidence type="ECO:0000313" key="10">
    <source>
        <dbReference type="RefSeq" id="XP_030623926.1"/>
    </source>
</evidence>
<dbReference type="InterPro" id="IPR037745">
    <property type="entry name" value="SGSM1/2"/>
</dbReference>
<dbReference type="GeneID" id="115807195"/>
<dbReference type="InterPro" id="IPR004012">
    <property type="entry name" value="Run_dom"/>
</dbReference>
<gene>
    <name evidence="10" type="primary">sgsm1b</name>
</gene>
<dbReference type="Pfam" id="PF00566">
    <property type="entry name" value="RabGAP-TBC"/>
    <property type="match status" value="1"/>
</dbReference>
<dbReference type="PANTHER" id="PTHR22957">
    <property type="entry name" value="TBC1 DOMAIN FAMILY MEMBER GTPASE-ACTIVATING PROTEIN"/>
    <property type="match status" value="1"/>
</dbReference>
<dbReference type="SMART" id="SM00593">
    <property type="entry name" value="RUN"/>
    <property type="match status" value="1"/>
</dbReference>
<dbReference type="Proteomes" id="UP000504632">
    <property type="component" value="Chromosome 3"/>
</dbReference>
<dbReference type="RefSeq" id="XP_030623926.1">
    <property type="nucleotide sequence ID" value="XM_030768066.1"/>
</dbReference>
<feature type="compositionally biased region" description="Basic and acidic residues" evidence="6">
    <location>
        <begin position="754"/>
        <end position="794"/>
    </location>
</feature>
<feature type="compositionally biased region" description="Polar residues" evidence="6">
    <location>
        <begin position="1579"/>
        <end position="1590"/>
    </location>
</feature>
<dbReference type="InterPro" id="IPR035969">
    <property type="entry name" value="Rab-GAP_TBC_sf"/>
</dbReference>
<reference evidence="10" key="1">
    <citation type="submission" date="2025-08" db="UniProtKB">
        <authorList>
            <consortium name="RefSeq"/>
        </authorList>
    </citation>
    <scope>IDENTIFICATION</scope>
</reference>
<feature type="compositionally biased region" description="Basic and acidic residues" evidence="6">
    <location>
        <begin position="653"/>
        <end position="662"/>
    </location>
</feature>
<dbReference type="PROSITE" id="PS50086">
    <property type="entry name" value="TBC_RABGAP"/>
    <property type="match status" value="1"/>
</dbReference>
<name>A0A6J2UXY6_CHACN</name>
<feature type="compositionally biased region" description="Low complexity" evidence="6">
    <location>
        <begin position="1400"/>
        <end position="1411"/>
    </location>
</feature>
<dbReference type="Gene3D" id="1.10.472.80">
    <property type="entry name" value="Ypt/Rab-GAP domain of gyp1p, domain 3"/>
    <property type="match status" value="1"/>
</dbReference>
<feature type="compositionally biased region" description="Low complexity" evidence="6">
    <location>
        <begin position="610"/>
        <end position="644"/>
    </location>
</feature>
<evidence type="ECO:0000313" key="9">
    <source>
        <dbReference type="Proteomes" id="UP000504632"/>
    </source>
</evidence>
<evidence type="ECO:0000259" key="7">
    <source>
        <dbReference type="PROSITE" id="PS50086"/>
    </source>
</evidence>
<evidence type="ECO:0000256" key="2">
    <source>
        <dbReference type="ARBA" id="ARBA00022468"/>
    </source>
</evidence>
<dbReference type="Gene3D" id="1.20.58.900">
    <property type="match status" value="1"/>
</dbReference>
<organism evidence="9 10">
    <name type="scientific">Chanos chanos</name>
    <name type="common">Milkfish</name>
    <name type="synonym">Mugil chanos</name>
    <dbReference type="NCBI Taxonomy" id="29144"/>
    <lineage>
        <taxon>Eukaryota</taxon>
        <taxon>Metazoa</taxon>
        <taxon>Chordata</taxon>
        <taxon>Craniata</taxon>
        <taxon>Vertebrata</taxon>
        <taxon>Euteleostomi</taxon>
        <taxon>Actinopterygii</taxon>
        <taxon>Neopterygii</taxon>
        <taxon>Teleostei</taxon>
        <taxon>Ostariophysi</taxon>
        <taxon>Gonorynchiformes</taxon>
        <taxon>Chanidae</taxon>
        <taxon>Chanos</taxon>
    </lineage>
</organism>
<dbReference type="PROSITE" id="PS50826">
    <property type="entry name" value="RUN"/>
    <property type="match status" value="1"/>
</dbReference>
<dbReference type="CDD" id="cd15784">
    <property type="entry name" value="PH_RUTBC"/>
    <property type="match status" value="1"/>
</dbReference>
<feature type="domain" description="Rab-GAP TBC" evidence="7">
    <location>
        <begin position="1627"/>
        <end position="1786"/>
    </location>
</feature>
<feature type="compositionally biased region" description="Basic and acidic residues" evidence="6">
    <location>
        <begin position="884"/>
        <end position="1002"/>
    </location>
</feature>
<proteinExistence type="inferred from homology"/>
<feature type="compositionally biased region" description="Polar residues" evidence="6">
    <location>
        <begin position="673"/>
        <end position="710"/>
    </location>
</feature>
<dbReference type="SUPFAM" id="SSF140741">
    <property type="entry name" value="RUN domain-like"/>
    <property type="match status" value="1"/>
</dbReference>